<evidence type="ECO:0000313" key="1">
    <source>
        <dbReference type="EMBL" id="GGF11126.1"/>
    </source>
</evidence>
<dbReference type="Proteomes" id="UP000632273">
    <property type="component" value="Unassembled WGS sequence"/>
</dbReference>
<name>A0ABQ1U860_9BACT</name>
<reference evidence="2" key="1">
    <citation type="journal article" date="2019" name="Int. J. Syst. Evol. Microbiol.">
        <title>The Global Catalogue of Microorganisms (GCM) 10K type strain sequencing project: providing services to taxonomists for standard genome sequencing and annotation.</title>
        <authorList>
            <consortium name="The Broad Institute Genomics Platform"/>
            <consortium name="The Broad Institute Genome Sequencing Center for Infectious Disease"/>
            <person name="Wu L."/>
            <person name="Ma J."/>
        </authorList>
    </citation>
    <scope>NUCLEOTIDE SEQUENCE [LARGE SCALE GENOMIC DNA]</scope>
    <source>
        <strain evidence="2">CGMCC 1.15197</strain>
    </source>
</reference>
<sequence>MLVNLEEEQFLLAYTMSNISERCYYAGWMQGLEYVLYQALHTGPRRYGHSEISVEDITALTLLSKRGQCWIYMDDKTEETAINLELWHRKYTVDVASNPLLLQG</sequence>
<keyword evidence="2" id="KW-1185">Reference proteome</keyword>
<organism evidence="1 2">
    <name type="scientific">Hymenobacter cavernae</name>
    <dbReference type="NCBI Taxonomy" id="2044852"/>
    <lineage>
        <taxon>Bacteria</taxon>
        <taxon>Pseudomonadati</taxon>
        <taxon>Bacteroidota</taxon>
        <taxon>Cytophagia</taxon>
        <taxon>Cytophagales</taxon>
        <taxon>Hymenobacteraceae</taxon>
        <taxon>Hymenobacter</taxon>
    </lineage>
</organism>
<protein>
    <submittedName>
        <fullName evidence="1">Uncharacterized protein</fullName>
    </submittedName>
</protein>
<dbReference type="RefSeq" id="WP_229755231.1">
    <property type="nucleotide sequence ID" value="NZ_BMHT01000004.1"/>
</dbReference>
<dbReference type="EMBL" id="BMHT01000004">
    <property type="protein sequence ID" value="GGF11126.1"/>
    <property type="molecule type" value="Genomic_DNA"/>
</dbReference>
<gene>
    <name evidence="1" type="ORF">GCM10011383_22890</name>
</gene>
<accession>A0ABQ1U860</accession>
<proteinExistence type="predicted"/>
<evidence type="ECO:0000313" key="2">
    <source>
        <dbReference type="Proteomes" id="UP000632273"/>
    </source>
</evidence>
<comment type="caution">
    <text evidence="1">The sequence shown here is derived from an EMBL/GenBank/DDBJ whole genome shotgun (WGS) entry which is preliminary data.</text>
</comment>